<dbReference type="RefSeq" id="WP_148452211.1">
    <property type="nucleotide sequence ID" value="NZ_VSDO01000002.1"/>
</dbReference>
<sequence>MRLIVHDLANDDYDAWLSGFSRDTDEVIGESGTIRHCVGCFGCWVRTPGTCVLKDPYKHMGERLAACDEFVLISRNVYGGYSPFVSNVLNRSLPYILPYFVIQDGETHHQQRYKQRFKFSVHFYGEGITEAERRTAQALTQANAKNLDASQYSVSFHNTLHELTEVQP</sequence>
<evidence type="ECO:0000313" key="1">
    <source>
        <dbReference type="EMBL" id="TYA13487.1"/>
    </source>
</evidence>
<gene>
    <name evidence="1" type="ORF">FRY98_12610</name>
</gene>
<dbReference type="Gene3D" id="3.40.50.360">
    <property type="match status" value="1"/>
</dbReference>
<protein>
    <submittedName>
        <fullName evidence="1">Flavodoxin family protein</fullName>
    </submittedName>
</protein>
<proteinExistence type="predicted"/>
<reference evidence="1 2" key="1">
    <citation type="submission" date="2019-08" db="EMBL/GenBank/DDBJ databases">
        <title>Genome sequencing of Paenibacillus faecis DSM 23593(T).</title>
        <authorList>
            <person name="Kook J.-K."/>
            <person name="Park S.-N."/>
            <person name="Lim Y.K."/>
        </authorList>
    </citation>
    <scope>NUCLEOTIDE SEQUENCE [LARGE SCALE GENOMIC DNA]</scope>
    <source>
        <strain evidence="1 2">DSM 23593</strain>
    </source>
</reference>
<organism evidence="1 2">
    <name type="scientific">Paenibacillus faecis</name>
    <dbReference type="NCBI Taxonomy" id="862114"/>
    <lineage>
        <taxon>Bacteria</taxon>
        <taxon>Bacillati</taxon>
        <taxon>Bacillota</taxon>
        <taxon>Bacilli</taxon>
        <taxon>Bacillales</taxon>
        <taxon>Paenibacillaceae</taxon>
        <taxon>Paenibacillus</taxon>
    </lineage>
</organism>
<dbReference type="OrthoDB" id="9805976at2"/>
<dbReference type="Proteomes" id="UP000325218">
    <property type="component" value="Unassembled WGS sequence"/>
</dbReference>
<name>A0A5D0CX50_9BACL</name>
<evidence type="ECO:0000313" key="2">
    <source>
        <dbReference type="Proteomes" id="UP000325218"/>
    </source>
</evidence>
<comment type="caution">
    <text evidence="1">The sequence shown here is derived from an EMBL/GenBank/DDBJ whole genome shotgun (WGS) entry which is preliminary data.</text>
</comment>
<dbReference type="SUPFAM" id="SSF52218">
    <property type="entry name" value="Flavoproteins"/>
    <property type="match status" value="1"/>
</dbReference>
<accession>A0A5D0CX50</accession>
<dbReference type="EMBL" id="VSDO01000002">
    <property type="protein sequence ID" value="TYA13487.1"/>
    <property type="molecule type" value="Genomic_DNA"/>
</dbReference>
<dbReference type="AlphaFoldDB" id="A0A5D0CX50"/>
<keyword evidence="2" id="KW-1185">Reference proteome</keyword>
<dbReference type="InterPro" id="IPR029039">
    <property type="entry name" value="Flavoprotein-like_sf"/>
</dbReference>